<protein>
    <recommendedName>
        <fullName evidence="2">Carbon monoxide dehydrogenase</fullName>
    </recommendedName>
</protein>
<accession>A0A382D1T4</accession>
<evidence type="ECO:0000313" key="1">
    <source>
        <dbReference type="EMBL" id="SVB32398.1"/>
    </source>
</evidence>
<dbReference type="InterPro" id="IPR029035">
    <property type="entry name" value="DHS-like_NAD/FAD-binding_dom"/>
</dbReference>
<gene>
    <name evidence="1" type="ORF">METZ01_LOCUS185252</name>
</gene>
<dbReference type="AlphaFoldDB" id="A0A382D1T4"/>
<proteinExistence type="predicted"/>
<dbReference type="InterPro" id="IPR003704">
    <property type="entry name" value="CdhB"/>
</dbReference>
<reference evidence="1" key="1">
    <citation type="submission" date="2018-05" db="EMBL/GenBank/DDBJ databases">
        <authorList>
            <person name="Lanie J.A."/>
            <person name="Ng W.-L."/>
            <person name="Kazmierczak K.M."/>
            <person name="Andrzejewski T.M."/>
            <person name="Davidsen T.M."/>
            <person name="Wayne K.J."/>
            <person name="Tettelin H."/>
            <person name="Glass J.I."/>
            <person name="Rusch D."/>
            <person name="Podicherti R."/>
            <person name="Tsui H.-C.T."/>
            <person name="Winkler M.E."/>
        </authorList>
    </citation>
    <scope>NUCLEOTIDE SEQUENCE</scope>
</reference>
<dbReference type="GO" id="GO:0019385">
    <property type="term" value="P:methanogenesis, from acetate"/>
    <property type="evidence" value="ECO:0007669"/>
    <property type="project" value="InterPro"/>
</dbReference>
<dbReference type="SUPFAM" id="SSF52467">
    <property type="entry name" value="DHS-like NAD/FAD-binding domain"/>
    <property type="match status" value="1"/>
</dbReference>
<dbReference type="Pfam" id="PF02552">
    <property type="entry name" value="CO_dh"/>
    <property type="match status" value="1"/>
</dbReference>
<evidence type="ECO:0008006" key="2">
    <source>
        <dbReference type="Google" id="ProtNLM"/>
    </source>
</evidence>
<name>A0A382D1T4_9ZZZZ</name>
<dbReference type="EMBL" id="UINC01037225">
    <property type="protein sequence ID" value="SVB32398.1"/>
    <property type="molecule type" value="Genomic_DNA"/>
</dbReference>
<organism evidence="1">
    <name type="scientific">marine metagenome</name>
    <dbReference type="NCBI Taxonomy" id="408172"/>
    <lineage>
        <taxon>unclassified sequences</taxon>
        <taxon>metagenomes</taxon>
        <taxon>ecological metagenomes</taxon>
    </lineage>
</organism>
<sequence>MSQYQVLPGPEAFLPPAAASMGNVLPDPGEAHIEGRIVPEEEAYEYCARKLLEAKVPTIFPGPLVLWKWNDHVAEKATAIRELANAVPMRLIPMADYRPKYPKIDAEVEINPNHPNLTIWHNKIDVCIFVGVHCHQANLALKIIRGGTSCYTIAMCAQAGHEDACLSFRDANAEKIRNLIAAVKKVKSEGVKSQANPFTQFKMGRFGPITEPA</sequence>